<accession>A0AAV4T813</accession>
<evidence type="ECO:0000256" key="2">
    <source>
        <dbReference type="SAM" id="Phobius"/>
    </source>
</evidence>
<reference evidence="3 4" key="1">
    <citation type="submission" date="2021-06" db="EMBL/GenBank/DDBJ databases">
        <title>Caerostris extrusa draft genome.</title>
        <authorList>
            <person name="Kono N."/>
            <person name="Arakawa K."/>
        </authorList>
    </citation>
    <scope>NUCLEOTIDE SEQUENCE [LARGE SCALE GENOMIC DNA]</scope>
</reference>
<keyword evidence="2" id="KW-0812">Transmembrane</keyword>
<evidence type="ECO:0000313" key="4">
    <source>
        <dbReference type="Proteomes" id="UP001054945"/>
    </source>
</evidence>
<feature type="coiled-coil region" evidence="1">
    <location>
        <begin position="134"/>
        <end position="168"/>
    </location>
</feature>
<comment type="caution">
    <text evidence="3">The sequence shown here is derived from an EMBL/GenBank/DDBJ whole genome shotgun (WGS) entry which is preliminary data.</text>
</comment>
<keyword evidence="2" id="KW-1133">Transmembrane helix</keyword>
<evidence type="ECO:0000256" key="1">
    <source>
        <dbReference type="SAM" id="Coils"/>
    </source>
</evidence>
<sequence>MKSTAIFKPNFNLHTVHTLSDGVYVLKKNNTICRIKPMFDLLRIVIFILLLRSLLLLINSIYSIMDTLSEIAKELINEMADSRKFLNFLLKKVYGKPKPSVLPIVRSYWKDEDDFMLRLITLKSDLKRRHIEYMEGQHKKDKNLIRRIDRLEKNIEKEQREERRRTTRQTTITMYYTN</sequence>
<name>A0AAV4T813_CAEEX</name>
<proteinExistence type="predicted"/>
<organism evidence="3 4">
    <name type="scientific">Caerostris extrusa</name>
    <name type="common">Bark spider</name>
    <name type="synonym">Caerostris bankana</name>
    <dbReference type="NCBI Taxonomy" id="172846"/>
    <lineage>
        <taxon>Eukaryota</taxon>
        <taxon>Metazoa</taxon>
        <taxon>Ecdysozoa</taxon>
        <taxon>Arthropoda</taxon>
        <taxon>Chelicerata</taxon>
        <taxon>Arachnida</taxon>
        <taxon>Araneae</taxon>
        <taxon>Araneomorphae</taxon>
        <taxon>Entelegynae</taxon>
        <taxon>Araneoidea</taxon>
        <taxon>Araneidae</taxon>
        <taxon>Caerostris</taxon>
    </lineage>
</organism>
<dbReference type="AlphaFoldDB" id="A0AAV4T813"/>
<keyword evidence="2" id="KW-0472">Membrane</keyword>
<evidence type="ECO:0000313" key="3">
    <source>
        <dbReference type="EMBL" id="GIY42334.1"/>
    </source>
</evidence>
<keyword evidence="1" id="KW-0175">Coiled coil</keyword>
<keyword evidence="4" id="KW-1185">Reference proteome</keyword>
<dbReference type="Proteomes" id="UP001054945">
    <property type="component" value="Unassembled WGS sequence"/>
</dbReference>
<protein>
    <submittedName>
        <fullName evidence="3">Uncharacterized protein</fullName>
    </submittedName>
</protein>
<gene>
    <name evidence="3" type="ORF">CEXT_464571</name>
</gene>
<feature type="transmembrane region" description="Helical" evidence="2">
    <location>
        <begin position="44"/>
        <end position="65"/>
    </location>
</feature>
<dbReference type="EMBL" id="BPLR01010836">
    <property type="protein sequence ID" value="GIY42334.1"/>
    <property type="molecule type" value="Genomic_DNA"/>
</dbReference>